<feature type="domain" description="Solute-binding protein family 5" evidence="1">
    <location>
        <begin position="83"/>
        <end position="457"/>
    </location>
</feature>
<organism evidence="2 3">
    <name type="scientific">Dehalobacterium formicoaceticum</name>
    <dbReference type="NCBI Taxonomy" id="51515"/>
    <lineage>
        <taxon>Bacteria</taxon>
        <taxon>Bacillati</taxon>
        <taxon>Bacillota</taxon>
        <taxon>Clostridia</taxon>
        <taxon>Eubacteriales</taxon>
        <taxon>Peptococcaceae</taxon>
        <taxon>Dehalobacterium</taxon>
    </lineage>
</organism>
<evidence type="ECO:0000313" key="2">
    <source>
        <dbReference type="EMBL" id="MCR6545035.1"/>
    </source>
</evidence>
<dbReference type="InterPro" id="IPR030678">
    <property type="entry name" value="Peptide/Ni-bd"/>
</dbReference>
<gene>
    <name evidence="2" type="ORF">NVS47_05825</name>
</gene>
<reference evidence="2 3" key="1">
    <citation type="submission" date="2022-08" db="EMBL/GenBank/DDBJ databases">
        <title>Proteogenomics of the novel Dehalobacterium formicoaceticum strain EZ94 highlights a key role of methyltransferases during anaerobic dichloromethane degradation.</title>
        <authorList>
            <person name="Wasmund K."/>
        </authorList>
    </citation>
    <scope>NUCLEOTIDE SEQUENCE [LARGE SCALE GENOMIC DNA]</scope>
    <source>
        <strain evidence="2 3">EZ94</strain>
    </source>
</reference>
<dbReference type="SUPFAM" id="SSF53850">
    <property type="entry name" value="Periplasmic binding protein-like II"/>
    <property type="match status" value="1"/>
</dbReference>
<dbReference type="Gene3D" id="3.10.105.10">
    <property type="entry name" value="Dipeptide-binding Protein, Domain 3"/>
    <property type="match status" value="1"/>
</dbReference>
<name>A0ABT1Y4H5_9FIRM</name>
<dbReference type="Proteomes" id="UP001524944">
    <property type="component" value="Unassembled WGS sequence"/>
</dbReference>
<dbReference type="EMBL" id="JANPWE010000002">
    <property type="protein sequence ID" value="MCR6545035.1"/>
    <property type="molecule type" value="Genomic_DNA"/>
</dbReference>
<dbReference type="PROSITE" id="PS51257">
    <property type="entry name" value="PROKAR_LIPOPROTEIN"/>
    <property type="match status" value="1"/>
</dbReference>
<dbReference type="InterPro" id="IPR039424">
    <property type="entry name" value="SBP_5"/>
</dbReference>
<dbReference type="Gene3D" id="3.90.76.10">
    <property type="entry name" value="Dipeptide-binding Protein, Domain 1"/>
    <property type="match status" value="1"/>
</dbReference>
<accession>A0ABT1Y4H5</accession>
<evidence type="ECO:0000313" key="3">
    <source>
        <dbReference type="Proteomes" id="UP001524944"/>
    </source>
</evidence>
<dbReference type="PANTHER" id="PTHR30290:SF79">
    <property type="entry name" value="DIPEPTIDE-BINDING PROTEIN DPPE"/>
    <property type="match status" value="1"/>
</dbReference>
<protein>
    <submittedName>
        <fullName evidence="2">Peptide ABC transporter substrate-binding protein</fullName>
    </submittedName>
</protein>
<proteinExistence type="predicted"/>
<dbReference type="Gene3D" id="3.40.190.10">
    <property type="entry name" value="Periplasmic binding protein-like II"/>
    <property type="match status" value="1"/>
</dbReference>
<dbReference type="CDD" id="cd08504">
    <property type="entry name" value="PBP2_OppA"/>
    <property type="match status" value="1"/>
</dbReference>
<keyword evidence="3" id="KW-1185">Reference proteome</keyword>
<dbReference type="PANTHER" id="PTHR30290">
    <property type="entry name" value="PERIPLASMIC BINDING COMPONENT OF ABC TRANSPORTER"/>
    <property type="match status" value="1"/>
</dbReference>
<dbReference type="InterPro" id="IPR000914">
    <property type="entry name" value="SBP_5_dom"/>
</dbReference>
<dbReference type="Pfam" id="PF00496">
    <property type="entry name" value="SBP_bac_5"/>
    <property type="match status" value="1"/>
</dbReference>
<dbReference type="PIRSF" id="PIRSF002741">
    <property type="entry name" value="MppA"/>
    <property type="match status" value="1"/>
</dbReference>
<dbReference type="RefSeq" id="WP_242965346.1">
    <property type="nucleotide sequence ID" value="NZ_CP022121.1"/>
</dbReference>
<evidence type="ECO:0000259" key="1">
    <source>
        <dbReference type="Pfam" id="PF00496"/>
    </source>
</evidence>
<sequence length="541" mass="61199">MKKNWGVILGIAVLAALFLIAGCGSKNEQKETGDSQEVEQKITYNVGGEPETLDPAASTSLVDGTVQMALFEGLVRLDEKEQPTPGMAERWDISKDGLTYTFYLRDALWSNGDPVTAQDFEYAWKRLLDPELANYYAYQLYYLVQGEAYNTRKGTAEAVGVKALDEKTLEVKLIAPTPYFLSMTALSNLYPVNQKVVEADPDWHTSPETYVSNGPFKLVEWSHNQRLVLEKNENYWAAKDVKLETLIMTTVESDTTQLTLFETDQIDIGEVPPFQEISRLLEEKKAGIHPDLGVYFYTFNTDVKPLGDVRIRKALSMAIDRQSIIDHVTLAFEKPAYALVPYGVVDGEKGDFRENGGDYFTENVVEAKKLLAEAGYPQGQGFPVLKILYNTSEGHQRIAEAIQEMWKNNLGIQVELTNQEGGVYAKSMNLGDYEIGRAGWTPDYNDAMTYLDLWVTSDLPMYYTGWSNKTYDQIIRKAKTELDGTARRAALHDAEALLMDEMVVMPIYFYTNQNLVKPWVKGVIVPTMASYQEFRWAYVER</sequence>
<comment type="caution">
    <text evidence="2">The sequence shown here is derived from an EMBL/GenBank/DDBJ whole genome shotgun (WGS) entry which is preliminary data.</text>
</comment>